<protein>
    <submittedName>
        <fullName evidence="2">Uncharacterized protein</fullName>
    </submittedName>
</protein>
<reference evidence="2" key="1">
    <citation type="submission" date="2022-07" db="EMBL/GenBank/DDBJ databases">
        <title>Genome Sequence of Agrocybe chaxingu.</title>
        <authorList>
            <person name="Buettner E."/>
        </authorList>
    </citation>
    <scope>NUCLEOTIDE SEQUENCE</scope>
    <source>
        <strain evidence="2">MP-N11</strain>
    </source>
</reference>
<dbReference type="Proteomes" id="UP001148786">
    <property type="component" value="Unassembled WGS sequence"/>
</dbReference>
<keyword evidence="1" id="KW-0812">Transmembrane</keyword>
<dbReference type="GO" id="GO:0005789">
    <property type="term" value="C:endoplasmic reticulum membrane"/>
    <property type="evidence" value="ECO:0007669"/>
    <property type="project" value="TreeGrafter"/>
</dbReference>
<dbReference type="EMBL" id="JANKHO010000648">
    <property type="protein sequence ID" value="KAJ3507563.1"/>
    <property type="molecule type" value="Genomic_DNA"/>
</dbReference>
<gene>
    <name evidence="2" type="ORF">NLJ89_g6234</name>
</gene>
<proteinExistence type="predicted"/>
<comment type="caution">
    <text evidence="2">The sequence shown here is derived from an EMBL/GenBank/DDBJ whole genome shotgun (WGS) entry which is preliminary data.</text>
</comment>
<keyword evidence="1" id="KW-0472">Membrane</keyword>
<dbReference type="InterPro" id="IPR013945">
    <property type="entry name" value="Pkr1"/>
</dbReference>
<name>A0A9W8K6T9_9AGAR</name>
<dbReference type="PANTHER" id="PTHR28251">
    <property type="entry name" value="V-TYPE ATPASE ASSEMBLY FACTOR PKR1"/>
    <property type="match status" value="1"/>
</dbReference>
<feature type="transmembrane region" description="Helical" evidence="1">
    <location>
        <begin position="31"/>
        <end position="52"/>
    </location>
</feature>
<dbReference type="PANTHER" id="PTHR28251:SF1">
    <property type="entry name" value="V-TYPE ATPASE ASSEMBLY FACTOR PKR1"/>
    <property type="match status" value="1"/>
</dbReference>
<evidence type="ECO:0000313" key="3">
    <source>
        <dbReference type="Proteomes" id="UP001148786"/>
    </source>
</evidence>
<organism evidence="2 3">
    <name type="scientific">Agrocybe chaxingu</name>
    <dbReference type="NCBI Taxonomy" id="84603"/>
    <lineage>
        <taxon>Eukaryota</taxon>
        <taxon>Fungi</taxon>
        <taxon>Dikarya</taxon>
        <taxon>Basidiomycota</taxon>
        <taxon>Agaricomycotina</taxon>
        <taxon>Agaricomycetes</taxon>
        <taxon>Agaricomycetidae</taxon>
        <taxon>Agaricales</taxon>
        <taxon>Agaricineae</taxon>
        <taxon>Strophariaceae</taxon>
        <taxon>Agrocybe</taxon>
    </lineage>
</organism>
<evidence type="ECO:0000256" key="1">
    <source>
        <dbReference type="SAM" id="Phobius"/>
    </source>
</evidence>
<keyword evidence="1" id="KW-1133">Transmembrane helix</keyword>
<dbReference type="AlphaFoldDB" id="A0A9W8K6T9"/>
<dbReference type="OrthoDB" id="9626941at2759"/>
<sequence>MSTLPSNVTDKANESLFANILTPGSSLHPTFLLIVDGAFVVLFLVFVALAFVTSGNFHVFALMAIELCLWTSVKWFVSELKKVPVQVETERHEGKPKEE</sequence>
<keyword evidence="3" id="KW-1185">Reference proteome</keyword>
<dbReference type="Pfam" id="PF08636">
    <property type="entry name" value="Pkr1"/>
    <property type="match status" value="1"/>
</dbReference>
<accession>A0A9W8K6T9</accession>
<evidence type="ECO:0000313" key="2">
    <source>
        <dbReference type="EMBL" id="KAJ3507563.1"/>
    </source>
</evidence>
<dbReference type="GO" id="GO:0070072">
    <property type="term" value="P:vacuolar proton-transporting V-type ATPase complex assembly"/>
    <property type="evidence" value="ECO:0007669"/>
    <property type="project" value="InterPro"/>
</dbReference>